<keyword evidence="7" id="KW-1185">Reference proteome</keyword>
<gene>
    <name evidence="6" type="ORF">JOF53_007865</name>
</gene>
<dbReference type="EMBL" id="JAGIOO010000001">
    <property type="protein sequence ID" value="MBP2478993.1"/>
    <property type="molecule type" value="Genomic_DNA"/>
</dbReference>
<dbReference type="InterPro" id="IPR036390">
    <property type="entry name" value="WH_DNA-bd_sf"/>
</dbReference>
<dbReference type="InterPro" id="IPR050389">
    <property type="entry name" value="LysR-type_TF"/>
</dbReference>
<dbReference type="InterPro" id="IPR000847">
    <property type="entry name" value="LysR_HTH_N"/>
</dbReference>
<dbReference type="CDD" id="cd08417">
    <property type="entry name" value="PBP2_Nitroaromatics_like"/>
    <property type="match status" value="1"/>
</dbReference>
<keyword evidence="4" id="KW-0804">Transcription</keyword>
<dbReference type="PANTHER" id="PTHR30118">
    <property type="entry name" value="HTH-TYPE TRANSCRIPTIONAL REGULATOR LEUO-RELATED"/>
    <property type="match status" value="1"/>
</dbReference>
<keyword evidence="3 6" id="KW-0238">DNA-binding</keyword>
<dbReference type="Gene3D" id="1.10.10.10">
    <property type="entry name" value="Winged helix-like DNA-binding domain superfamily/Winged helix DNA-binding domain"/>
    <property type="match status" value="1"/>
</dbReference>
<evidence type="ECO:0000259" key="5">
    <source>
        <dbReference type="PROSITE" id="PS50931"/>
    </source>
</evidence>
<dbReference type="Gene3D" id="3.40.190.10">
    <property type="entry name" value="Periplasmic binding protein-like II"/>
    <property type="match status" value="2"/>
</dbReference>
<accession>A0ABS5AR03</accession>
<dbReference type="InterPro" id="IPR005119">
    <property type="entry name" value="LysR_subst-bd"/>
</dbReference>
<dbReference type="SUPFAM" id="SSF53850">
    <property type="entry name" value="Periplasmic binding protein-like II"/>
    <property type="match status" value="1"/>
</dbReference>
<dbReference type="PANTHER" id="PTHR30118:SF15">
    <property type="entry name" value="TRANSCRIPTIONAL REGULATORY PROTEIN"/>
    <property type="match status" value="1"/>
</dbReference>
<organism evidence="6 7">
    <name type="scientific">Crossiella equi</name>
    <dbReference type="NCBI Taxonomy" id="130796"/>
    <lineage>
        <taxon>Bacteria</taxon>
        <taxon>Bacillati</taxon>
        <taxon>Actinomycetota</taxon>
        <taxon>Actinomycetes</taxon>
        <taxon>Pseudonocardiales</taxon>
        <taxon>Pseudonocardiaceae</taxon>
        <taxon>Crossiella</taxon>
    </lineage>
</organism>
<comment type="caution">
    <text evidence="6">The sequence shown here is derived from an EMBL/GenBank/DDBJ whole genome shotgun (WGS) entry which is preliminary data.</text>
</comment>
<dbReference type="InterPro" id="IPR036388">
    <property type="entry name" value="WH-like_DNA-bd_sf"/>
</dbReference>
<dbReference type="Pfam" id="PF03466">
    <property type="entry name" value="LysR_substrate"/>
    <property type="match status" value="1"/>
</dbReference>
<dbReference type="SUPFAM" id="SSF46785">
    <property type="entry name" value="Winged helix' DNA-binding domain"/>
    <property type="match status" value="1"/>
</dbReference>
<comment type="similarity">
    <text evidence="1">Belongs to the LysR transcriptional regulatory family.</text>
</comment>
<dbReference type="Proteomes" id="UP001519363">
    <property type="component" value="Unassembled WGS sequence"/>
</dbReference>
<dbReference type="PROSITE" id="PS50931">
    <property type="entry name" value="HTH_LYSR"/>
    <property type="match status" value="1"/>
</dbReference>
<evidence type="ECO:0000256" key="4">
    <source>
        <dbReference type="ARBA" id="ARBA00023163"/>
    </source>
</evidence>
<protein>
    <submittedName>
        <fullName evidence="6">DNA-binding transcriptional LysR family regulator</fullName>
    </submittedName>
</protein>
<proteinExistence type="inferred from homology"/>
<sequence>MSMLLAKLRQHFDDPLLVREGRTLALTPLAESLVQPVQSVLVAARDVLTVGQSFDPAGESRTFSILASDYAATVLLRPVFPRLLAEAPGVRLQVEPLRADLVETLRARRCDLLLWPLQLPEQELLRFPHTTLFEDEFVAVVDAANPLPGPLTAQDLARLPAVRVAPVGERLDVPRGKLAERGLSQPVAITVGSFTQALQMVAGTELVTLTQRRLFQALGPAFGLREVPLAMDPVPLTTGAFWHPRHAQDPAHKWLRGHLARAAGELARADPA</sequence>
<evidence type="ECO:0000256" key="1">
    <source>
        <dbReference type="ARBA" id="ARBA00009437"/>
    </source>
</evidence>
<dbReference type="InterPro" id="IPR037402">
    <property type="entry name" value="YidZ_PBP2"/>
</dbReference>
<dbReference type="GO" id="GO:0003677">
    <property type="term" value="F:DNA binding"/>
    <property type="evidence" value="ECO:0007669"/>
    <property type="project" value="UniProtKB-KW"/>
</dbReference>
<reference evidence="6 7" key="1">
    <citation type="submission" date="2021-03" db="EMBL/GenBank/DDBJ databases">
        <title>Sequencing the genomes of 1000 actinobacteria strains.</title>
        <authorList>
            <person name="Klenk H.-P."/>
        </authorList>
    </citation>
    <scope>NUCLEOTIDE SEQUENCE [LARGE SCALE GENOMIC DNA]</scope>
    <source>
        <strain evidence="6 7">DSM 44580</strain>
    </source>
</reference>
<evidence type="ECO:0000313" key="7">
    <source>
        <dbReference type="Proteomes" id="UP001519363"/>
    </source>
</evidence>
<evidence type="ECO:0000256" key="2">
    <source>
        <dbReference type="ARBA" id="ARBA00023015"/>
    </source>
</evidence>
<evidence type="ECO:0000313" key="6">
    <source>
        <dbReference type="EMBL" id="MBP2478993.1"/>
    </source>
</evidence>
<name>A0ABS5AR03_9PSEU</name>
<evidence type="ECO:0000256" key="3">
    <source>
        <dbReference type="ARBA" id="ARBA00023125"/>
    </source>
</evidence>
<feature type="domain" description="HTH lysR-type" evidence="5">
    <location>
        <begin position="1"/>
        <end position="27"/>
    </location>
</feature>
<keyword evidence="2" id="KW-0805">Transcription regulation</keyword>